<dbReference type="FunFam" id="1.10.10.10:FF:000001">
    <property type="entry name" value="LysR family transcriptional regulator"/>
    <property type="match status" value="1"/>
</dbReference>
<comment type="caution">
    <text evidence="7">The sequence shown here is derived from an EMBL/GenBank/DDBJ whole genome shotgun (WGS) entry which is preliminary data.</text>
</comment>
<dbReference type="SUPFAM" id="SSF53850">
    <property type="entry name" value="Periplasmic binding protein-like II"/>
    <property type="match status" value="1"/>
</dbReference>
<keyword evidence="2" id="KW-0805">Transcription regulation</keyword>
<dbReference type="Gene3D" id="1.10.10.10">
    <property type="entry name" value="Winged helix-like DNA-binding domain superfamily/Winged helix DNA-binding domain"/>
    <property type="match status" value="1"/>
</dbReference>
<dbReference type="Pfam" id="PF00126">
    <property type="entry name" value="HTH_1"/>
    <property type="match status" value="1"/>
</dbReference>
<evidence type="ECO:0000256" key="1">
    <source>
        <dbReference type="ARBA" id="ARBA00009437"/>
    </source>
</evidence>
<dbReference type="PANTHER" id="PTHR30346">
    <property type="entry name" value="TRANSCRIPTIONAL DUAL REGULATOR HCAR-RELATED"/>
    <property type="match status" value="1"/>
</dbReference>
<name>A0A420WL00_9PROT</name>
<dbReference type="InterPro" id="IPR036390">
    <property type="entry name" value="WH_DNA-bd_sf"/>
</dbReference>
<dbReference type="Pfam" id="PF03466">
    <property type="entry name" value="LysR_substrate"/>
    <property type="match status" value="1"/>
</dbReference>
<evidence type="ECO:0000256" key="3">
    <source>
        <dbReference type="ARBA" id="ARBA00023125"/>
    </source>
</evidence>
<proteinExistence type="inferred from homology"/>
<keyword evidence="4" id="KW-0010">Activator</keyword>
<organism evidence="7 8">
    <name type="scientific">Litorimonas taeanensis</name>
    <dbReference type="NCBI Taxonomy" id="568099"/>
    <lineage>
        <taxon>Bacteria</taxon>
        <taxon>Pseudomonadati</taxon>
        <taxon>Pseudomonadota</taxon>
        <taxon>Alphaproteobacteria</taxon>
        <taxon>Maricaulales</taxon>
        <taxon>Robiginitomaculaceae</taxon>
    </lineage>
</organism>
<protein>
    <submittedName>
        <fullName evidence="7">LysR family transcriptional regulator</fullName>
    </submittedName>
</protein>
<dbReference type="PRINTS" id="PR00039">
    <property type="entry name" value="HTHLYSR"/>
</dbReference>
<dbReference type="Gene3D" id="3.40.190.10">
    <property type="entry name" value="Periplasmic binding protein-like II"/>
    <property type="match status" value="2"/>
</dbReference>
<dbReference type="Proteomes" id="UP000282211">
    <property type="component" value="Unassembled WGS sequence"/>
</dbReference>
<evidence type="ECO:0000256" key="5">
    <source>
        <dbReference type="ARBA" id="ARBA00023163"/>
    </source>
</evidence>
<evidence type="ECO:0000313" key="7">
    <source>
        <dbReference type="EMBL" id="RKQ71698.1"/>
    </source>
</evidence>
<feature type="domain" description="HTH lysR-type" evidence="6">
    <location>
        <begin position="3"/>
        <end position="60"/>
    </location>
</feature>
<dbReference type="CDD" id="cd08411">
    <property type="entry name" value="PBP2_OxyR"/>
    <property type="match status" value="1"/>
</dbReference>
<dbReference type="SUPFAM" id="SSF46785">
    <property type="entry name" value="Winged helix' DNA-binding domain"/>
    <property type="match status" value="1"/>
</dbReference>
<dbReference type="EMBL" id="RBII01000001">
    <property type="protein sequence ID" value="RKQ71698.1"/>
    <property type="molecule type" value="Genomic_DNA"/>
</dbReference>
<reference evidence="7 8" key="1">
    <citation type="submission" date="2018-10" db="EMBL/GenBank/DDBJ databases">
        <title>Genomic Encyclopedia of Type Strains, Phase IV (KMG-IV): sequencing the most valuable type-strain genomes for metagenomic binning, comparative biology and taxonomic classification.</title>
        <authorList>
            <person name="Goeker M."/>
        </authorList>
    </citation>
    <scope>NUCLEOTIDE SEQUENCE [LARGE SCALE GENOMIC DNA]</scope>
    <source>
        <strain evidence="7 8">DSM 22008</strain>
    </source>
</reference>
<dbReference type="GO" id="GO:0003677">
    <property type="term" value="F:DNA binding"/>
    <property type="evidence" value="ECO:0007669"/>
    <property type="project" value="UniProtKB-KW"/>
</dbReference>
<dbReference type="OrthoDB" id="9775392at2"/>
<keyword evidence="3" id="KW-0238">DNA-binding</keyword>
<dbReference type="AlphaFoldDB" id="A0A420WL00"/>
<evidence type="ECO:0000256" key="2">
    <source>
        <dbReference type="ARBA" id="ARBA00023015"/>
    </source>
</evidence>
<dbReference type="InterPro" id="IPR000847">
    <property type="entry name" value="LysR_HTH_N"/>
</dbReference>
<dbReference type="InterPro" id="IPR036388">
    <property type="entry name" value="WH-like_DNA-bd_sf"/>
</dbReference>
<keyword evidence="5" id="KW-0804">Transcription</keyword>
<dbReference type="GO" id="GO:0003700">
    <property type="term" value="F:DNA-binding transcription factor activity"/>
    <property type="evidence" value="ECO:0007669"/>
    <property type="project" value="InterPro"/>
</dbReference>
<evidence type="ECO:0000256" key="4">
    <source>
        <dbReference type="ARBA" id="ARBA00023159"/>
    </source>
</evidence>
<gene>
    <name evidence="7" type="ORF">DES40_1026</name>
</gene>
<evidence type="ECO:0000259" key="6">
    <source>
        <dbReference type="PROSITE" id="PS50931"/>
    </source>
</evidence>
<dbReference type="InterPro" id="IPR005119">
    <property type="entry name" value="LysR_subst-bd"/>
</dbReference>
<dbReference type="GO" id="GO:0032993">
    <property type="term" value="C:protein-DNA complex"/>
    <property type="evidence" value="ECO:0007669"/>
    <property type="project" value="TreeGrafter"/>
</dbReference>
<dbReference type="PROSITE" id="PS50931">
    <property type="entry name" value="HTH_LYSR"/>
    <property type="match status" value="1"/>
</dbReference>
<dbReference type="RefSeq" id="WP_121099451.1">
    <property type="nucleotide sequence ID" value="NZ_RBII01000001.1"/>
</dbReference>
<dbReference type="PANTHER" id="PTHR30346:SF26">
    <property type="entry name" value="HYDROGEN PEROXIDE-INDUCIBLE GENES ACTIVATOR"/>
    <property type="match status" value="1"/>
</dbReference>
<evidence type="ECO:0000313" key="8">
    <source>
        <dbReference type="Proteomes" id="UP000282211"/>
    </source>
</evidence>
<keyword evidence="8" id="KW-1185">Reference proteome</keyword>
<sequence length="312" mass="34101">MRPTLRQLQYIIAVSETGRFHEAARMMNVSQPSLSAQIAEAELHLGVQLIERNRSGAILTPVGEEVVRRARIVLLGVEDIKTVARGSIKKLSGRFRLGTLPTIGPYLLPSAAKELHRRFPNLLLSVREEGSVSLDEKLKDGRLDMLISTANDHVNSASMHLFDEKLFVCAANEHVLSSQTGPVGLDELRGHEILSLGNGYRLSGIVQDLARIAEAHISTEYEGTSLDAVRQMAVMGAGVAVLPSLYALVEARRDPSQVVRPIGYNDAKREVSLIWRRDSPLATNMETIGGVLQEVASKILSGEDGLSQKRVS</sequence>
<comment type="similarity">
    <text evidence="1">Belongs to the LysR transcriptional regulatory family.</text>
</comment>
<dbReference type="InParanoid" id="A0A420WL00"/>
<accession>A0A420WL00</accession>